<evidence type="ECO:0000313" key="4">
    <source>
        <dbReference type="Proteomes" id="UP000015453"/>
    </source>
</evidence>
<sequence length="333" mass="37986">MLEKAVKFQKAFDLLEAADRKYVNELGNKIPTEDDWSYANKLLPFLKIFYDTTLKLSASYYVTGNEYMKEIYGIGFLLLKMCQSEDPETSQMATKMKGKYDKYWGQIDNINVLIFVATVLDPRYKLSYVSLVIDKAYVVEVATALKSKINTVLYSMFDVYGAPLLQSKQVTHQVEDKTSMDVDHIVGAADFMNSMFDEEVDNLGITENKTELDIYLLEMKADRNDKSFSILNWWKSNASRYPVLGMMARDLLSMPVSTVASESAFSTGGRVLDPFRSSLTPKMVEALVCTQDWLRKNHESICIEECITELEKIESGIQGDEEQQHNLITEIDD</sequence>
<dbReference type="GO" id="GO:0046983">
    <property type="term" value="F:protein dimerization activity"/>
    <property type="evidence" value="ECO:0007669"/>
    <property type="project" value="InterPro"/>
</dbReference>
<protein>
    <recommendedName>
        <fullName evidence="5">HAT C-terminal dimerisation domain-containing protein</fullName>
    </recommendedName>
</protein>
<feature type="domain" description="hAT-like transposase RNase-H fold" evidence="2">
    <location>
        <begin position="57"/>
        <end position="160"/>
    </location>
</feature>
<feature type="domain" description="HAT C-terminal dimerisation" evidence="1">
    <location>
        <begin position="211"/>
        <end position="294"/>
    </location>
</feature>
<evidence type="ECO:0008006" key="5">
    <source>
        <dbReference type="Google" id="ProtNLM"/>
    </source>
</evidence>
<reference evidence="3 4" key="1">
    <citation type="journal article" date="2013" name="BMC Genomics">
        <title>The miniature genome of a carnivorous plant Genlisea aurea contains a low number of genes and short non-coding sequences.</title>
        <authorList>
            <person name="Leushkin E.V."/>
            <person name="Sutormin R.A."/>
            <person name="Nabieva E.R."/>
            <person name="Penin A.A."/>
            <person name="Kondrashov A.S."/>
            <person name="Logacheva M.D."/>
        </authorList>
    </citation>
    <scope>NUCLEOTIDE SEQUENCE [LARGE SCALE GENOMIC DNA]</scope>
</reference>
<dbReference type="Pfam" id="PF05699">
    <property type="entry name" value="Dimer_Tnp_hAT"/>
    <property type="match status" value="1"/>
</dbReference>
<dbReference type="InterPro" id="IPR025525">
    <property type="entry name" value="hAT-like_transposase_RNase-H"/>
</dbReference>
<comment type="caution">
    <text evidence="3">The sequence shown here is derived from an EMBL/GenBank/DDBJ whole genome shotgun (WGS) entry which is preliminary data.</text>
</comment>
<accession>S8DQT6</accession>
<gene>
    <name evidence="3" type="ORF">M569_09369</name>
</gene>
<evidence type="ECO:0000259" key="2">
    <source>
        <dbReference type="Pfam" id="PF14372"/>
    </source>
</evidence>
<dbReference type="Proteomes" id="UP000015453">
    <property type="component" value="Unassembled WGS sequence"/>
</dbReference>
<dbReference type="SUPFAM" id="SSF53098">
    <property type="entry name" value="Ribonuclease H-like"/>
    <property type="match status" value="1"/>
</dbReference>
<evidence type="ECO:0000313" key="3">
    <source>
        <dbReference type="EMBL" id="EPS65408.1"/>
    </source>
</evidence>
<dbReference type="OrthoDB" id="1732950at2759"/>
<proteinExistence type="predicted"/>
<dbReference type="InterPro" id="IPR012337">
    <property type="entry name" value="RNaseH-like_sf"/>
</dbReference>
<dbReference type="AlphaFoldDB" id="S8DQT6"/>
<keyword evidence="4" id="KW-1185">Reference proteome</keyword>
<dbReference type="Pfam" id="PF14372">
    <property type="entry name" value="hAT-like_RNase-H"/>
    <property type="match status" value="1"/>
</dbReference>
<dbReference type="PANTHER" id="PTHR23272">
    <property type="entry name" value="BED FINGER-RELATED"/>
    <property type="match status" value="1"/>
</dbReference>
<dbReference type="GO" id="GO:0003677">
    <property type="term" value="F:DNA binding"/>
    <property type="evidence" value="ECO:0007669"/>
    <property type="project" value="InterPro"/>
</dbReference>
<name>S8DQT6_9LAMI</name>
<dbReference type="InterPro" id="IPR008906">
    <property type="entry name" value="HATC_C_dom"/>
</dbReference>
<organism evidence="3 4">
    <name type="scientific">Genlisea aurea</name>
    <dbReference type="NCBI Taxonomy" id="192259"/>
    <lineage>
        <taxon>Eukaryota</taxon>
        <taxon>Viridiplantae</taxon>
        <taxon>Streptophyta</taxon>
        <taxon>Embryophyta</taxon>
        <taxon>Tracheophyta</taxon>
        <taxon>Spermatophyta</taxon>
        <taxon>Magnoliopsida</taxon>
        <taxon>eudicotyledons</taxon>
        <taxon>Gunneridae</taxon>
        <taxon>Pentapetalae</taxon>
        <taxon>asterids</taxon>
        <taxon>lamiids</taxon>
        <taxon>Lamiales</taxon>
        <taxon>Lentibulariaceae</taxon>
        <taxon>Genlisea</taxon>
    </lineage>
</organism>
<evidence type="ECO:0000259" key="1">
    <source>
        <dbReference type="Pfam" id="PF05699"/>
    </source>
</evidence>
<dbReference type="EMBL" id="AUSU01004244">
    <property type="protein sequence ID" value="EPS65408.1"/>
    <property type="molecule type" value="Genomic_DNA"/>
</dbReference>
<dbReference type="PANTHER" id="PTHR23272:SF184">
    <property type="entry name" value="OS03G0311250 PROTEIN"/>
    <property type="match status" value="1"/>
</dbReference>